<keyword evidence="9" id="KW-1185">Reference proteome</keyword>
<dbReference type="GO" id="GO:0022857">
    <property type="term" value="F:transmembrane transporter activity"/>
    <property type="evidence" value="ECO:0007669"/>
    <property type="project" value="InterPro"/>
</dbReference>
<gene>
    <name evidence="8" type="primary">opuD3</name>
    <name evidence="8" type="ordered locus">HRM2_07930</name>
</gene>
<feature type="transmembrane region" description="Helical" evidence="7">
    <location>
        <begin position="410"/>
        <end position="429"/>
    </location>
</feature>
<feature type="transmembrane region" description="Helical" evidence="7">
    <location>
        <begin position="479"/>
        <end position="499"/>
    </location>
</feature>
<feature type="transmembrane region" description="Helical" evidence="7">
    <location>
        <begin position="16"/>
        <end position="35"/>
    </location>
</feature>
<evidence type="ECO:0000256" key="3">
    <source>
        <dbReference type="ARBA" id="ARBA00022475"/>
    </source>
</evidence>
<evidence type="ECO:0000313" key="9">
    <source>
        <dbReference type="Proteomes" id="UP000000442"/>
    </source>
</evidence>
<reference evidence="8 9" key="1">
    <citation type="journal article" date="2009" name="Environ. Microbiol.">
        <title>Genome sequence of Desulfobacterium autotrophicum HRM2, a marine sulfate reducer oxidizing organic carbon completely to carbon dioxide.</title>
        <authorList>
            <person name="Strittmatter A.W."/>
            <person name="Liesegang H."/>
            <person name="Rabus R."/>
            <person name="Decker I."/>
            <person name="Amann J."/>
            <person name="Andres S."/>
            <person name="Henne A."/>
            <person name="Fricke W.F."/>
            <person name="Martinez-Arias R."/>
            <person name="Bartels D."/>
            <person name="Goesmann A."/>
            <person name="Krause L."/>
            <person name="Puehler A."/>
            <person name="Klenk H.P."/>
            <person name="Richter M."/>
            <person name="Schuler M."/>
            <person name="Gloeckner F.O."/>
            <person name="Meyerdierks A."/>
            <person name="Gottschalk G."/>
            <person name="Amann R."/>
        </authorList>
    </citation>
    <scope>NUCLEOTIDE SEQUENCE [LARGE SCALE GENOMIC DNA]</scope>
    <source>
        <strain evidence="9">ATCC 43914 / DSM 3382 / HRM2</strain>
    </source>
</reference>
<evidence type="ECO:0000256" key="7">
    <source>
        <dbReference type="SAM" id="Phobius"/>
    </source>
</evidence>
<dbReference type="HOGENOM" id="CLU_010118_6_0_7"/>
<dbReference type="PANTHER" id="PTHR30047">
    <property type="entry name" value="HIGH-AFFINITY CHOLINE TRANSPORT PROTEIN-RELATED"/>
    <property type="match status" value="1"/>
</dbReference>
<evidence type="ECO:0000256" key="2">
    <source>
        <dbReference type="ARBA" id="ARBA00022448"/>
    </source>
</evidence>
<feature type="transmembrane region" description="Helical" evidence="7">
    <location>
        <begin position="95"/>
        <end position="119"/>
    </location>
</feature>
<dbReference type="PANTHER" id="PTHR30047:SF11">
    <property type="entry name" value="L-CARNITINE_GAMMA-BUTYROBETAINE ANTIPORTER"/>
    <property type="match status" value="1"/>
</dbReference>
<feature type="transmembrane region" description="Helical" evidence="7">
    <location>
        <begin position="351"/>
        <end position="370"/>
    </location>
</feature>
<evidence type="ECO:0000256" key="6">
    <source>
        <dbReference type="ARBA" id="ARBA00023136"/>
    </source>
</evidence>
<keyword evidence="2" id="KW-0813">Transport</keyword>
<keyword evidence="3" id="KW-1003">Cell membrane</keyword>
<feature type="transmembrane region" description="Helical" evidence="7">
    <location>
        <begin position="233"/>
        <end position="255"/>
    </location>
</feature>
<dbReference type="KEGG" id="dat:HRM2_07930"/>
<dbReference type="Pfam" id="PF02028">
    <property type="entry name" value="BCCT"/>
    <property type="match status" value="1"/>
</dbReference>
<feature type="transmembrane region" description="Helical" evidence="7">
    <location>
        <begin position="450"/>
        <end position="473"/>
    </location>
</feature>
<organism evidence="8 9">
    <name type="scientific">Desulforapulum autotrophicum (strain ATCC 43914 / DSM 3382 / VKM B-1955 / HRM2)</name>
    <name type="common">Desulfobacterium autotrophicum</name>
    <dbReference type="NCBI Taxonomy" id="177437"/>
    <lineage>
        <taxon>Bacteria</taxon>
        <taxon>Pseudomonadati</taxon>
        <taxon>Thermodesulfobacteriota</taxon>
        <taxon>Desulfobacteria</taxon>
        <taxon>Desulfobacterales</taxon>
        <taxon>Desulfobacteraceae</taxon>
        <taxon>Desulforapulum</taxon>
    </lineage>
</organism>
<evidence type="ECO:0000256" key="1">
    <source>
        <dbReference type="ARBA" id="ARBA00004651"/>
    </source>
</evidence>
<dbReference type="InterPro" id="IPR000060">
    <property type="entry name" value="BCCT_transptr"/>
</dbReference>
<feature type="transmembrane region" description="Helical" evidence="7">
    <location>
        <begin position="139"/>
        <end position="163"/>
    </location>
</feature>
<evidence type="ECO:0000256" key="4">
    <source>
        <dbReference type="ARBA" id="ARBA00022692"/>
    </source>
</evidence>
<dbReference type="eggNOG" id="COG1292">
    <property type="taxonomic scope" value="Bacteria"/>
</dbReference>
<feature type="transmembrane region" description="Helical" evidence="7">
    <location>
        <begin position="198"/>
        <end position="227"/>
    </location>
</feature>
<protein>
    <submittedName>
        <fullName evidence="8">OpuD3</fullName>
    </submittedName>
</protein>
<feature type="transmembrane region" description="Helical" evidence="7">
    <location>
        <begin position="322"/>
        <end position="339"/>
    </location>
</feature>
<evidence type="ECO:0000313" key="8">
    <source>
        <dbReference type="EMBL" id="ACN13906.1"/>
    </source>
</evidence>
<dbReference type="GO" id="GO:0005886">
    <property type="term" value="C:plasma membrane"/>
    <property type="evidence" value="ECO:0007669"/>
    <property type="project" value="UniProtKB-SubCell"/>
</dbReference>
<keyword evidence="6 7" id="KW-0472">Membrane</keyword>
<sequence>MSIETKVQKRKSKIDGWLFFPPLIFIAALVVWVIRDPVRAGKSMSSAFSFVTNQMGWFFEWYILSAMAICIFLCVSPLGKKHFGAEEPEYSTFAWLGMVFTAVAGFGVLTWTSIEWFYYAQTPAWGLEPYSVEAMEYAALYPIFHWGPFGFIIATLAGVLYAYQFYVRENNDVRPSASCVSILGEKHTNGAIGKIMDALFVIALLCSVVTCVGVNVPTFFGIVSRVFGVQPTFAVQAGIIMLWSILMAFLLYTGLKKGIRFFSNVRVIVGFGVLIFLLFVGPTAYLCNSFTDSVGVYIQSSWRLILNTDIFGKSGTPQNWTVFYWCWYIVLALANGIFFAKISKGRTVRELVIGSILAQTVGSWLFFAIFQNYCIYIFQNNTIDLGGIIATSGQGEAIVSLWDYFPFAKFLFPILMVYGFISMQTLLNGNCFSMAVATSKRLPDGEEPPIWVRIFWSIGIGLIAISLLLIGGIQPAQTVSIVSAVPLTLVIAVMVWAFLKDSHKRWG</sequence>
<proteinExistence type="predicted"/>
<evidence type="ECO:0000256" key="5">
    <source>
        <dbReference type="ARBA" id="ARBA00022989"/>
    </source>
</evidence>
<accession>C0QJQ3</accession>
<dbReference type="Proteomes" id="UP000000442">
    <property type="component" value="Chromosome"/>
</dbReference>
<dbReference type="AlphaFoldDB" id="C0QJQ3"/>
<feature type="transmembrane region" description="Helical" evidence="7">
    <location>
        <begin position="55"/>
        <end position="75"/>
    </location>
</feature>
<keyword evidence="5 7" id="KW-1133">Transmembrane helix</keyword>
<name>C0QJQ3_DESAH</name>
<feature type="transmembrane region" description="Helical" evidence="7">
    <location>
        <begin position="267"/>
        <end position="286"/>
    </location>
</feature>
<comment type="subcellular location">
    <subcellularLocation>
        <location evidence="1">Cell membrane</location>
        <topology evidence="1">Multi-pass membrane protein</topology>
    </subcellularLocation>
</comment>
<keyword evidence="4 7" id="KW-0812">Transmembrane</keyword>
<dbReference type="EMBL" id="CP001087">
    <property type="protein sequence ID" value="ACN13906.1"/>
    <property type="molecule type" value="Genomic_DNA"/>
</dbReference>